<evidence type="ECO:0000256" key="9">
    <source>
        <dbReference type="ARBA" id="ARBA00023277"/>
    </source>
</evidence>
<reference evidence="13" key="1">
    <citation type="submission" date="2021-01" db="EMBL/GenBank/DDBJ databases">
        <title>Genomic Encyclopedia of Type Strains, Phase IV (KMG-IV): sequencing the most valuable type-strain genomes for metagenomic binning, comparative biology and taxonomic classification.</title>
        <authorList>
            <person name="Goeker M."/>
        </authorList>
    </citation>
    <scope>NUCLEOTIDE SEQUENCE</scope>
    <source>
        <strain evidence="13">DSM 23230</strain>
    </source>
</reference>
<keyword evidence="9 10" id="KW-0119">Carbohydrate metabolism</keyword>
<dbReference type="EC" id="2.4.1.18" evidence="10"/>
<evidence type="ECO:0000313" key="14">
    <source>
        <dbReference type="Proteomes" id="UP000774000"/>
    </source>
</evidence>
<dbReference type="InterPro" id="IPR013783">
    <property type="entry name" value="Ig-like_fold"/>
</dbReference>
<dbReference type="Pfam" id="PF02806">
    <property type="entry name" value="Alpha-amylase_C"/>
    <property type="match status" value="1"/>
</dbReference>
<dbReference type="NCBIfam" id="NF008967">
    <property type="entry name" value="PRK12313.1"/>
    <property type="match status" value="1"/>
</dbReference>
<dbReference type="RefSeq" id="WP_204702992.1">
    <property type="nucleotide sequence ID" value="NZ_JAFBDQ010000022.1"/>
</dbReference>
<evidence type="ECO:0000256" key="2">
    <source>
        <dbReference type="ARBA" id="ARBA00002953"/>
    </source>
</evidence>
<keyword evidence="5 10" id="KW-0321">Glycogen metabolism</keyword>
<dbReference type="NCBIfam" id="TIGR01515">
    <property type="entry name" value="branching_enzym"/>
    <property type="match status" value="1"/>
</dbReference>
<dbReference type="GO" id="GO:0005978">
    <property type="term" value="P:glycogen biosynthetic process"/>
    <property type="evidence" value="ECO:0007669"/>
    <property type="project" value="UniProtKB-UniRule"/>
</dbReference>
<evidence type="ECO:0000256" key="5">
    <source>
        <dbReference type="ARBA" id="ARBA00022600"/>
    </source>
</evidence>
<dbReference type="InterPro" id="IPR014756">
    <property type="entry name" value="Ig_E-set"/>
</dbReference>
<dbReference type="Pfam" id="PF22019">
    <property type="entry name" value="GlgB_N"/>
    <property type="match status" value="1"/>
</dbReference>
<keyword evidence="6 10" id="KW-0328">Glycosyltransferase</keyword>
<dbReference type="GO" id="GO:0043169">
    <property type="term" value="F:cation binding"/>
    <property type="evidence" value="ECO:0007669"/>
    <property type="project" value="InterPro"/>
</dbReference>
<dbReference type="NCBIfam" id="NF003811">
    <property type="entry name" value="PRK05402.1"/>
    <property type="match status" value="1"/>
</dbReference>
<dbReference type="Gene3D" id="3.20.20.80">
    <property type="entry name" value="Glycosidases"/>
    <property type="match status" value="1"/>
</dbReference>
<keyword evidence="7 10" id="KW-0808">Transferase</keyword>
<dbReference type="FunFam" id="3.20.20.80:FF:000003">
    <property type="entry name" value="1,4-alpha-glucan branching enzyme GlgB"/>
    <property type="match status" value="1"/>
</dbReference>
<comment type="subunit">
    <text evidence="10">Monomer.</text>
</comment>
<organism evidence="13 14">
    <name type="scientific">Halanaerobacter jeridensis</name>
    <dbReference type="NCBI Taxonomy" id="706427"/>
    <lineage>
        <taxon>Bacteria</taxon>
        <taxon>Bacillati</taxon>
        <taxon>Bacillota</taxon>
        <taxon>Clostridia</taxon>
        <taxon>Halanaerobiales</taxon>
        <taxon>Halobacteroidaceae</taxon>
        <taxon>Halanaerobacter</taxon>
    </lineage>
</organism>
<evidence type="ECO:0000313" key="13">
    <source>
        <dbReference type="EMBL" id="MBM7558022.1"/>
    </source>
</evidence>
<dbReference type="EMBL" id="JAFBDQ010000022">
    <property type="protein sequence ID" value="MBM7558022.1"/>
    <property type="molecule type" value="Genomic_DNA"/>
</dbReference>
<gene>
    <name evidence="10" type="primary">glgB</name>
    <name evidence="13" type="ORF">JOC47_002891</name>
</gene>
<comment type="catalytic activity">
    <reaction evidence="1 10">
        <text>Transfers a segment of a (1-&gt;4)-alpha-D-glucan chain to a primary hydroxy group in a similar glucan chain.</text>
        <dbReference type="EC" id="2.4.1.18"/>
    </reaction>
</comment>
<dbReference type="FunFam" id="2.60.40.1180:FF:000002">
    <property type="entry name" value="1,4-alpha-glucan branching enzyme GlgB"/>
    <property type="match status" value="1"/>
</dbReference>
<keyword evidence="8 10" id="KW-0320">Glycogen biosynthesis</keyword>
<evidence type="ECO:0000256" key="4">
    <source>
        <dbReference type="ARBA" id="ARBA00009000"/>
    </source>
</evidence>
<sequence>MTILTNEEISRLVNAEMHDPFTFLGMHELNEEEVVVRVLNPEAKNIWVVADRLDEDIKLEKIADEGLFEGVIKAQEIFDYELKFRNHEGYEWQAKDPYSYLPVLTDEDLYFFGQGKYYEIYKKMGASIITHQGTKGTHFAVWAPNAKRVSVVGNFNHWDGRTHQMRVRGSSGVWEIFIPNLPEGEIYRFEIKSEEGDLLLKSDPYALYSEMRPANASITYSLEDKYEWEDDEWLEKREDTEWLDQPISVYEVNLASWARVPEEDDRFLTYHELADKLVEYVKEHNYTHVELMPVAEHPLDESWGYQITGYYSVTSRFGKPEDFMYLVDQFHQHDIGVILDWVPGHFPKDGHGLGRFDGSALYEHLDPRLGEHPDWGTYIFNYGRNEVKNFLLANAYFWLEEFHIDGLRVDAVASMLYLDYGREDGEWIPNKYGERENLEAIDFLREFNELTHSEFPGTLTIAEESTSWGGVTAPTYAGGLGFTLKWNMGWMNDSLEYIQKDPIHRKYHHGDLTFSMVYAFSENFMLVLSHDEVVHMKNSMLDKMPGDYWQKFANLRLFYSYMYAHPGKNLMFMGGEFGQWEEWSVNESLDWNLLEYEPHQKMLDFVSDLNEIYQENNALWEIDFNYDGFEWISSDDAENSIVSFVRKGEAADEFIVCVFNFTPVERHNYRVGVPKSGVYEEILNSNNDDYWGSGIVNEEEIKSEKYEHDGRKHSIEITLPSLSGVYFKYKAEK</sequence>
<evidence type="ECO:0000256" key="8">
    <source>
        <dbReference type="ARBA" id="ARBA00023056"/>
    </source>
</evidence>
<dbReference type="InterPro" id="IPR006047">
    <property type="entry name" value="GH13_cat_dom"/>
</dbReference>
<comment type="similarity">
    <text evidence="4 10">Belongs to the glycosyl hydrolase 13 family. GlgB subfamily.</text>
</comment>
<dbReference type="InterPro" id="IPR017853">
    <property type="entry name" value="GH"/>
</dbReference>
<dbReference type="InterPro" id="IPR054169">
    <property type="entry name" value="GlgB_N"/>
</dbReference>
<feature type="active site" description="Nucleophile" evidence="10 11">
    <location>
        <position position="410"/>
    </location>
</feature>
<evidence type="ECO:0000256" key="11">
    <source>
        <dbReference type="PIRSR" id="PIRSR000463-1"/>
    </source>
</evidence>
<dbReference type="PIRSF" id="PIRSF000463">
    <property type="entry name" value="GlgB"/>
    <property type="match status" value="1"/>
</dbReference>
<dbReference type="GO" id="GO:0004553">
    <property type="term" value="F:hydrolase activity, hydrolyzing O-glycosyl compounds"/>
    <property type="evidence" value="ECO:0007669"/>
    <property type="project" value="InterPro"/>
</dbReference>
<dbReference type="InterPro" id="IPR006407">
    <property type="entry name" value="GlgB"/>
</dbReference>
<comment type="caution">
    <text evidence="13">The sequence shown here is derived from an EMBL/GenBank/DDBJ whole genome shotgun (WGS) entry which is preliminary data.</text>
</comment>
<protein>
    <recommendedName>
        <fullName evidence="10">1,4-alpha-glucan branching enzyme GlgB</fullName>
        <ecNumber evidence="10">2.4.1.18</ecNumber>
    </recommendedName>
    <alternativeName>
        <fullName evidence="10">1,4-alpha-D-glucan:1,4-alpha-D-glucan 6-glucosyl-transferase</fullName>
    </alternativeName>
    <alternativeName>
        <fullName evidence="10">Alpha-(1-&gt;4)-glucan branching enzyme</fullName>
    </alternativeName>
    <alternativeName>
        <fullName evidence="10">Glycogen branching enzyme</fullName>
        <shortName evidence="10">BE</shortName>
    </alternativeName>
</protein>
<name>A0A939BQ90_9FIRM</name>
<dbReference type="SUPFAM" id="SSF51011">
    <property type="entry name" value="Glycosyl hydrolase domain"/>
    <property type="match status" value="1"/>
</dbReference>
<dbReference type="Gene3D" id="2.60.40.1180">
    <property type="entry name" value="Golgi alpha-mannosidase II"/>
    <property type="match status" value="1"/>
</dbReference>
<feature type="active site" description="Proton donor" evidence="10 11">
    <location>
        <position position="463"/>
    </location>
</feature>
<dbReference type="PANTHER" id="PTHR43651:SF3">
    <property type="entry name" value="1,4-ALPHA-GLUCAN-BRANCHING ENZYME"/>
    <property type="match status" value="1"/>
</dbReference>
<dbReference type="InterPro" id="IPR006048">
    <property type="entry name" value="A-amylase/branching_C"/>
</dbReference>
<dbReference type="Proteomes" id="UP000774000">
    <property type="component" value="Unassembled WGS sequence"/>
</dbReference>
<dbReference type="InterPro" id="IPR037439">
    <property type="entry name" value="Branching_enzy"/>
</dbReference>
<dbReference type="SMART" id="SM00642">
    <property type="entry name" value="Aamy"/>
    <property type="match status" value="1"/>
</dbReference>
<dbReference type="Pfam" id="PF00128">
    <property type="entry name" value="Alpha-amylase"/>
    <property type="match status" value="1"/>
</dbReference>
<dbReference type="CDD" id="cd02855">
    <property type="entry name" value="E_set_GBE_prok_N"/>
    <property type="match status" value="1"/>
</dbReference>
<feature type="domain" description="Glycosyl hydrolase family 13 catalytic" evidence="12">
    <location>
        <begin position="251"/>
        <end position="606"/>
    </location>
</feature>
<evidence type="ECO:0000256" key="3">
    <source>
        <dbReference type="ARBA" id="ARBA00004964"/>
    </source>
</evidence>
<dbReference type="InterPro" id="IPR004193">
    <property type="entry name" value="Glyco_hydro_13_N"/>
</dbReference>
<comment type="pathway">
    <text evidence="3 10">Glycan biosynthesis; glycogen biosynthesis.</text>
</comment>
<dbReference type="Gene3D" id="2.60.40.10">
    <property type="entry name" value="Immunoglobulins"/>
    <property type="match status" value="2"/>
</dbReference>
<evidence type="ECO:0000256" key="7">
    <source>
        <dbReference type="ARBA" id="ARBA00022679"/>
    </source>
</evidence>
<dbReference type="CDD" id="cd11322">
    <property type="entry name" value="AmyAc_Glg_BE"/>
    <property type="match status" value="1"/>
</dbReference>
<evidence type="ECO:0000256" key="1">
    <source>
        <dbReference type="ARBA" id="ARBA00000826"/>
    </source>
</evidence>
<evidence type="ECO:0000256" key="10">
    <source>
        <dbReference type="HAMAP-Rule" id="MF_00685"/>
    </source>
</evidence>
<evidence type="ECO:0000256" key="6">
    <source>
        <dbReference type="ARBA" id="ARBA00022676"/>
    </source>
</evidence>
<evidence type="ECO:0000259" key="12">
    <source>
        <dbReference type="SMART" id="SM00642"/>
    </source>
</evidence>
<dbReference type="InterPro" id="IPR013780">
    <property type="entry name" value="Glyco_hydro_b"/>
</dbReference>
<accession>A0A939BQ90</accession>
<proteinExistence type="inferred from homology"/>
<dbReference type="AlphaFoldDB" id="A0A939BQ90"/>
<comment type="function">
    <text evidence="2 10">Catalyzes the formation of the alpha-1,6-glucosidic linkages in glycogen by scission of a 1,4-alpha-linked oligosaccharide from growing alpha-1,4-glucan chains and the subsequent attachment of the oligosaccharide to the alpha-1,6 position.</text>
</comment>
<dbReference type="InterPro" id="IPR044143">
    <property type="entry name" value="GlgB_N_E_set_prok"/>
</dbReference>
<dbReference type="GO" id="GO:0005829">
    <property type="term" value="C:cytosol"/>
    <property type="evidence" value="ECO:0007669"/>
    <property type="project" value="TreeGrafter"/>
</dbReference>
<dbReference type="PANTHER" id="PTHR43651">
    <property type="entry name" value="1,4-ALPHA-GLUCAN-BRANCHING ENZYME"/>
    <property type="match status" value="1"/>
</dbReference>
<dbReference type="SUPFAM" id="SSF51445">
    <property type="entry name" value="(Trans)glycosidases"/>
    <property type="match status" value="1"/>
</dbReference>
<dbReference type="Pfam" id="PF02922">
    <property type="entry name" value="CBM_48"/>
    <property type="match status" value="1"/>
</dbReference>
<dbReference type="FunFam" id="2.60.40.10:FF:000169">
    <property type="entry name" value="1,4-alpha-glucan branching enzyme GlgB"/>
    <property type="match status" value="1"/>
</dbReference>
<dbReference type="GO" id="GO:0003844">
    <property type="term" value="F:1,4-alpha-glucan branching enzyme activity"/>
    <property type="evidence" value="ECO:0007669"/>
    <property type="project" value="UniProtKB-UniRule"/>
</dbReference>
<dbReference type="SUPFAM" id="SSF81296">
    <property type="entry name" value="E set domains"/>
    <property type="match status" value="2"/>
</dbReference>
<dbReference type="HAMAP" id="MF_00685">
    <property type="entry name" value="GlgB"/>
    <property type="match status" value="1"/>
</dbReference>
<keyword evidence="14" id="KW-1185">Reference proteome</keyword>